<dbReference type="InterPro" id="IPR001841">
    <property type="entry name" value="Znf_RING"/>
</dbReference>
<feature type="compositionally biased region" description="Polar residues" evidence="8">
    <location>
        <begin position="959"/>
        <end position="971"/>
    </location>
</feature>
<accession>A0A0K3CDC5</accession>
<dbReference type="AlphaFoldDB" id="A0A0K3CDC5"/>
<dbReference type="Gene3D" id="2.60.200.20">
    <property type="match status" value="1"/>
</dbReference>
<dbReference type="InterPro" id="IPR009038">
    <property type="entry name" value="GOLD_dom"/>
</dbReference>
<keyword evidence="4" id="KW-0833">Ubl conjugation pathway</keyword>
<dbReference type="Proteomes" id="UP000199069">
    <property type="component" value="Unassembled WGS sequence"/>
</dbReference>
<dbReference type="PANTHER" id="PTHR15067">
    <property type="entry name" value="E3 UBIQUITIN-PROTEIN LIGASE RNF8"/>
    <property type="match status" value="1"/>
</dbReference>
<dbReference type="GO" id="GO:0016567">
    <property type="term" value="P:protein ubiquitination"/>
    <property type="evidence" value="ECO:0007669"/>
    <property type="project" value="TreeGrafter"/>
</dbReference>
<feature type="compositionally biased region" description="Low complexity" evidence="8">
    <location>
        <begin position="407"/>
        <end position="427"/>
    </location>
</feature>
<evidence type="ECO:0000256" key="2">
    <source>
        <dbReference type="ARBA" id="ARBA00022723"/>
    </source>
</evidence>
<evidence type="ECO:0000256" key="4">
    <source>
        <dbReference type="ARBA" id="ARBA00022786"/>
    </source>
</evidence>
<evidence type="ECO:0000256" key="1">
    <source>
        <dbReference type="ARBA" id="ARBA00022679"/>
    </source>
</evidence>
<feature type="compositionally biased region" description="Basic and acidic residues" evidence="8">
    <location>
        <begin position="1015"/>
        <end position="1029"/>
    </location>
</feature>
<evidence type="ECO:0000313" key="13">
    <source>
        <dbReference type="EMBL" id="CTR05181.1"/>
    </source>
</evidence>
<keyword evidence="7" id="KW-0175">Coiled coil</keyword>
<dbReference type="SMART" id="SM01190">
    <property type="entry name" value="EMP24_GP25L"/>
    <property type="match status" value="1"/>
</dbReference>
<evidence type="ECO:0000259" key="11">
    <source>
        <dbReference type="PROSITE" id="PS50089"/>
    </source>
</evidence>
<dbReference type="GO" id="GO:0008270">
    <property type="term" value="F:zinc ion binding"/>
    <property type="evidence" value="ECO:0007669"/>
    <property type="project" value="UniProtKB-KW"/>
</dbReference>
<protein>
    <submittedName>
        <fullName evidence="13">BY PROTMAP: gi|342319914|gb|EGU11859.1| Membrane protein [Rhodotorula glutinis ATCC 204091]</fullName>
    </submittedName>
</protein>
<reference evidence="13 14" key="1">
    <citation type="submission" date="2015-07" db="EMBL/GenBank/DDBJ databases">
        <authorList>
            <person name="Cajimat M.N.B."/>
            <person name="Milazzo M.L."/>
            <person name="Fulhorst C.F."/>
        </authorList>
    </citation>
    <scope>NUCLEOTIDE SEQUENCE [LARGE SCALE GENOMIC DNA]</scope>
    <source>
        <strain evidence="13">Single colony</strain>
    </source>
</reference>
<dbReference type="FunFam" id="2.60.200.20:FF:000044">
    <property type="entry name" value="Chromosome 8, whole genome shotgun sequence"/>
    <property type="match status" value="1"/>
</dbReference>
<dbReference type="Gene3D" id="3.30.40.10">
    <property type="entry name" value="Zinc/RING finger domain, C3HC4 (zinc finger)"/>
    <property type="match status" value="1"/>
</dbReference>
<dbReference type="SUPFAM" id="SSF49879">
    <property type="entry name" value="SMAD/FHA domain"/>
    <property type="match status" value="1"/>
</dbReference>
<feature type="compositionally biased region" description="Pro residues" evidence="8">
    <location>
        <begin position="749"/>
        <end position="759"/>
    </location>
</feature>
<dbReference type="STRING" id="5286.A0A0K3CDC5"/>
<organism evidence="13 14">
    <name type="scientific">Rhodotorula toruloides</name>
    <name type="common">Yeast</name>
    <name type="synonym">Rhodosporidium toruloides</name>
    <dbReference type="NCBI Taxonomy" id="5286"/>
    <lineage>
        <taxon>Eukaryota</taxon>
        <taxon>Fungi</taxon>
        <taxon>Dikarya</taxon>
        <taxon>Basidiomycota</taxon>
        <taxon>Pucciniomycotina</taxon>
        <taxon>Microbotryomycetes</taxon>
        <taxon>Sporidiobolales</taxon>
        <taxon>Sporidiobolaceae</taxon>
        <taxon>Rhodotorula</taxon>
    </lineage>
</organism>
<dbReference type="PROSITE" id="PS50006">
    <property type="entry name" value="FHA_DOMAIN"/>
    <property type="match status" value="1"/>
</dbReference>
<dbReference type="InterPro" id="IPR013083">
    <property type="entry name" value="Znf_RING/FYVE/PHD"/>
</dbReference>
<evidence type="ECO:0000256" key="3">
    <source>
        <dbReference type="ARBA" id="ARBA00022771"/>
    </source>
</evidence>
<evidence type="ECO:0000259" key="12">
    <source>
        <dbReference type="PROSITE" id="PS50866"/>
    </source>
</evidence>
<evidence type="ECO:0000256" key="9">
    <source>
        <dbReference type="SAM" id="SignalP"/>
    </source>
</evidence>
<feature type="compositionally biased region" description="Low complexity" evidence="8">
    <location>
        <begin position="335"/>
        <end position="359"/>
    </location>
</feature>
<sequence>MRLPLLLASLLALAQSCTALYFYLGAGENRCFIEELPKDTIVVGHYKGEEWQESSKSWITNDQLGIQIVVAEVESGEKVVNTRGLPEGKFTFTSHEAGDHTICLKSNYTGGWFSTTQVRMHLDIAVGEAKVDEEGERAHVKDLAEKVRDLNHRLADIRREQQFQREREAEFRVLSERTNSRAVWWSVFQLAVLAGTCFWQLRHLRLFFESKKLTIMSPPTAVDILPRHLQSSASASSSSNASPAGTPPTSSQPALSSSFTRSPASSSIPLPSPGGGTGTLPPGSPSSSSSNRFGLSLGFIQRRPRGWTTSSAQRSPNARGSPSASPATELPPSPGGERPSSGYGFPALRRTLSKRTSSSNANDGARSRQRRSSSQPPVPAVGIVPPAGGEAGVGTSSGESRTGAGNAEASTSASQQQQPPAFSPLAATTSLPNPPNAGSSTPSRAGTAPDSSATDSTQVQKIRLVPHLESSRSLHFEPIERDLAPFAIIRVGRFTDRHSHHGGSSSSSNTNAARGTPQEPARIAFKSKVVSRGHAEIWVDDQGKFFIRDTKSSSGTFLNHIRLSGPNIESRASQLKDGDVLQLGVDYQGGTEEIYRCVKMRVELNRGWQRQANSFNTAALAQLRALGGIPDPSASSPGTPASAPGTSATPDAAAAASTSTGDAAKASTSTPAAATPSADNNAAMSSISDCCICLYGVTVAQALFIAPCSHVTHFKCIRPLIEQNYPGFCCPLCRTYADLEADVEIDLPEPTPAPAPPAPTTAADTSAETETGGPLTDEPMSLEGSALGLAGRSPPMAVVAEAEEPVSRPGSIRSGIGARPSASRRSSAQALAQTFAAGEARARSRPASIAPAAEAHNEEEEGERDVFADAEGGAEEPSSEPEESQEGSVEEDSAPQQDTPSQSTVKPAAIPASRLSPPAADDLYASLSSAATPPNNTFLSTLADSSARFGLTSAAASFFGSSRPHQPSNLADTGPSRVSLTGSGSGTNGSDLEGDDGETQEAGSSAAEDEVVSSTRDKGKGKGKAKEAEGAAPASNDRAQPKKGRRNSTLFPPPDSLEHPDPSVAAALFI</sequence>
<feature type="compositionally biased region" description="Low complexity" evidence="8">
    <location>
        <begin position="372"/>
        <end position="388"/>
    </location>
</feature>
<feature type="compositionally biased region" description="Low complexity" evidence="8">
    <location>
        <begin position="630"/>
        <end position="679"/>
    </location>
</feature>
<evidence type="ECO:0000256" key="6">
    <source>
        <dbReference type="PROSITE-ProRule" id="PRU00175"/>
    </source>
</evidence>
<evidence type="ECO:0000259" key="10">
    <source>
        <dbReference type="PROSITE" id="PS50006"/>
    </source>
</evidence>
<gene>
    <name evidence="13" type="primary">FGENESH: predicted gene_2.211</name>
    <name evidence="13" type="ORF">BN2166_0010420</name>
</gene>
<evidence type="ECO:0000256" key="8">
    <source>
        <dbReference type="SAM" id="MobiDB-lite"/>
    </source>
</evidence>
<dbReference type="InterPro" id="IPR000253">
    <property type="entry name" value="FHA_dom"/>
</dbReference>
<dbReference type="Pfam" id="PF17123">
    <property type="entry name" value="zf-RING_11"/>
    <property type="match status" value="1"/>
</dbReference>
<dbReference type="SMART" id="SM00240">
    <property type="entry name" value="FHA"/>
    <property type="match status" value="1"/>
</dbReference>
<dbReference type="GO" id="GO:0000151">
    <property type="term" value="C:ubiquitin ligase complex"/>
    <property type="evidence" value="ECO:0007669"/>
    <property type="project" value="TreeGrafter"/>
</dbReference>
<feature type="compositionally biased region" description="Low complexity" evidence="8">
    <location>
        <begin position="813"/>
        <end position="832"/>
    </location>
</feature>
<feature type="region of interest" description="Disordered" evidence="8">
    <location>
        <begin position="497"/>
        <end position="518"/>
    </location>
</feature>
<feature type="compositionally biased region" description="Polar residues" evidence="8">
    <location>
        <begin position="428"/>
        <end position="460"/>
    </location>
</feature>
<dbReference type="GO" id="GO:0005829">
    <property type="term" value="C:cytosol"/>
    <property type="evidence" value="ECO:0007669"/>
    <property type="project" value="TreeGrafter"/>
</dbReference>
<dbReference type="SUPFAM" id="SSF57850">
    <property type="entry name" value="RING/U-box"/>
    <property type="match status" value="1"/>
</dbReference>
<feature type="domain" description="GOLD" evidence="12">
    <location>
        <begin position="29"/>
        <end position="124"/>
    </location>
</feature>
<feature type="domain" description="RING-type" evidence="11">
    <location>
        <begin position="690"/>
        <end position="734"/>
    </location>
</feature>
<dbReference type="PANTHER" id="PTHR15067:SF7">
    <property type="entry name" value="E3 UBIQUITIN-PROTEIN LIGASE DMA1-RELATED"/>
    <property type="match status" value="1"/>
</dbReference>
<keyword evidence="9" id="KW-0732">Signal</keyword>
<dbReference type="PROSITE" id="PS50089">
    <property type="entry name" value="ZF_RING_2"/>
    <property type="match status" value="1"/>
</dbReference>
<dbReference type="GO" id="GO:0006511">
    <property type="term" value="P:ubiquitin-dependent protein catabolic process"/>
    <property type="evidence" value="ECO:0007669"/>
    <property type="project" value="TreeGrafter"/>
</dbReference>
<evidence type="ECO:0000256" key="7">
    <source>
        <dbReference type="SAM" id="Coils"/>
    </source>
</evidence>
<keyword evidence="5" id="KW-0862">Zinc</keyword>
<evidence type="ECO:0000256" key="5">
    <source>
        <dbReference type="ARBA" id="ARBA00022833"/>
    </source>
</evidence>
<keyword evidence="1" id="KW-0808">Transferase</keyword>
<feature type="compositionally biased region" description="Acidic residues" evidence="8">
    <location>
        <begin position="872"/>
        <end position="893"/>
    </location>
</feature>
<feature type="coiled-coil region" evidence="7">
    <location>
        <begin position="140"/>
        <end position="167"/>
    </location>
</feature>
<dbReference type="SMART" id="SM00184">
    <property type="entry name" value="RING"/>
    <property type="match status" value="1"/>
</dbReference>
<feature type="signal peptide" evidence="9">
    <location>
        <begin position="1"/>
        <end position="19"/>
    </location>
</feature>
<feature type="region of interest" description="Disordered" evidence="8">
    <location>
        <begin position="958"/>
        <end position="1070"/>
    </location>
</feature>
<feature type="compositionally biased region" description="Low complexity" evidence="8">
    <location>
        <begin position="279"/>
        <end position="298"/>
    </location>
</feature>
<name>A0A0K3CDC5_RHOTO</name>
<keyword evidence="14" id="KW-1185">Reference proteome</keyword>
<keyword evidence="3 6" id="KW-0863">Zinc-finger</keyword>
<feature type="compositionally biased region" description="Low complexity" evidence="8">
    <location>
        <begin position="760"/>
        <end position="771"/>
    </location>
</feature>
<feature type="compositionally biased region" description="Low complexity" evidence="8">
    <location>
        <begin position="233"/>
        <end position="269"/>
    </location>
</feature>
<feature type="compositionally biased region" description="Low complexity" evidence="8">
    <location>
        <begin position="845"/>
        <end position="854"/>
    </location>
</feature>
<feature type="compositionally biased region" description="Polar residues" evidence="8">
    <location>
        <begin position="307"/>
        <end position="326"/>
    </location>
</feature>
<dbReference type="PROSITE" id="PS50866">
    <property type="entry name" value="GOLD"/>
    <property type="match status" value="1"/>
</dbReference>
<proteinExistence type="predicted"/>
<feature type="chain" id="PRO_5005495343" evidence="9">
    <location>
        <begin position="20"/>
        <end position="1070"/>
    </location>
</feature>
<dbReference type="Pfam" id="PF00498">
    <property type="entry name" value="FHA"/>
    <property type="match status" value="1"/>
</dbReference>
<dbReference type="GO" id="GO:0032153">
    <property type="term" value="C:cell division site"/>
    <property type="evidence" value="ECO:0007669"/>
    <property type="project" value="TreeGrafter"/>
</dbReference>
<dbReference type="Pfam" id="PF01105">
    <property type="entry name" value="EMP24_GP25L"/>
    <property type="match status" value="1"/>
</dbReference>
<feature type="domain" description="FHA" evidence="10">
    <location>
        <begin position="489"/>
        <end position="563"/>
    </location>
</feature>
<dbReference type="InterPro" id="IPR008984">
    <property type="entry name" value="SMAD_FHA_dom_sf"/>
</dbReference>
<keyword evidence="2" id="KW-0479">Metal-binding</keyword>
<dbReference type="EMBL" id="CWKI01000002">
    <property type="protein sequence ID" value="CTR05181.1"/>
    <property type="molecule type" value="Genomic_DNA"/>
</dbReference>
<dbReference type="PROSITE" id="PS51257">
    <property type="entry name" value="PROKAR_LIPOPROTEIN"/>
    <property type="match status" value="1"/>
</dbReference>
<dbReference type="GO" id="GO:0061630">
    <property type="term" value="F:ubiquitin protein ligase activity"/>
    <property type="evidence" value="ECO:0007669"/>
    <property type="project" value="TreeGrafter"/>
</dbReference>
<feature type="region of interest" description="Disordered" evidence="8">
    <location>
        <begin position="233"/>
        <end position="460"/>
    </location>
</feature>
<feature type="region of interest" description="Disordered" evidence="8">
    <location>
        <begin position="629"/>
        <end position="679"/>
    </location>
</feature>
<feature type="compositionally biased region" description="Polar residues" evidence="8">
    <location>
        <begin position="894"/>
        <end position="905"/>
    </location>
</feature>
<evidence type="ECO:0000313" key="14">
    <source>
        <dbReference type="Proteomes" id="UP000199069"/>
    </source>
</evidence>
<feature type="region of interest" description="Disordered" evidence="8">
    <location>
        <begin position="747"/>
        <end position="920"/>
    </location>
</feature>